<gene>
    <name evidence="2" type="ORF">KUL25_01510</name>
    <name evidence="3" type="ORF">KUL25_01515</name>
</gene>
<name>A0A975TVN4_9RHOB</name>
<feature type="chain" id="PRO_5037033754" evidence="1">
    <location>
        <begin position="22"/>
        <end position="213"/>
    </location>
</feature>
<dbReference type="EMBL" id="JAIMBW010000001">
    <property type="protein sequence ID" value="MBY4891436.1"/>
    <property type="molecule type" value="Genomic_DNA"/>
</dbReference>
<dbReference type="Proteomes" id="UP000693972">
    <property type="component" value="Unassembled WGS sequence"/>
</dbReference>
<reference evidence="3 4" key="1">
    <citation type="submission" date="2021-07" db="EMBL/GenBank/DDBJ databases">
        <title>Karlodiniumbacter phycospheric gen. nov., sp. nov., a phycosphere bacterium isolated from karlodinium veneficum.</title>
        <authorList>
            <person name="Peng Y."/>
            <person name="Jiang L."/>
            <person name="Lee J."/>
        </authorList>
    </citation>
    <scope>NUCLEOTIDE SEQUENCE</scope>
    <source>
        <strain evidence="3 4">N5</strain>
    </source>
</reference>
<sequence>MFRFPIAAVIGLTASLSAAHADTIIYQGTPTFEPLIITGDRGITRGDVPVLPGLAPSVLNDPAFHRMAEMCDTLGMACGPDRVTPLGGIDPGWTPGHRADAEKRLAQMIEDREAYAEALSEHFDTLPVPTLPIVPRLNFGWNTPFGVPHATPRPFNFDELFRPVPRHTVPHMVLPRSVAPRIHDLSGFYSRLNNPAVIPRGMLPRHSFPWRAF</sequence>
<proteinExistence type="predicted"/>
<dbReference type="RefSeq" id="WP_257891311.1">
    <property type="nucleotide sequence ID" value="NZ_JAIMBW010000001.1"/>
</dbReference>
<evidence type="ECO:0000313" key="3">
    <source>
        <dbReference type="EMBL" id="QXL88228.1"/>
    </source>
</evidence>
<keyword evidence="1" id="KW-0732">Signal</keyword>
<evidence type="ECO:0000256" key="1">
    <source>
        <dbReference type="SAM" id="SignalP"/>
    </source>
</evidence>
<organism evidence="3">
    <name type="scientific">Gymnodinialimonas phycosphaerae</name>
    <dbReference type="NCBI Taxonomy" id="2841589"/>
    <lineage>
        <taxon>Bacteria</taxon>
        <taxon>Pseudomonadati</taxon>
        <taxon>Pseudomonadota</taxon>
        <taxon>Alphaproteobacteria</taxon>
        <taxon>Rhodobacterales</taxon>
        <taxon>Paracoccaceae</taxon>
        <taxon>Gymnodinialimonas</taxon>
    </lineage>
</organism>
<keyword evidence="4" id="KW-1185">Reference proteome</keyword>
<evidence type="ECO:0000313" key="2">
    <source>
        <dbReference type="EMBL" id="MBY4891436.1"/>
    </source>
</evidence>
<feature type="signal peptide" evidence="1">
    <location>
        <begin position="1"/>
        <end position="21"/>
    </location>
</feature>
<accession>A0A975TVN4</accession>
<evidence type="ECO:0000313" key="4">
    <source>
        <dbReference type="Proteomes" id="UP000693972"/>
    </source>
</evidence>
<dbReference type="EMBL" id="CP078073">
    <property type="protein sequence ID" value="QXL88228.1"/>
    <property type="molecule type" value="Genomic_DNA"/>
</dbReference>
<protein>
    <submittedName>
        <fullName evidence="3">Uncharacterized protein</fullName>
    </submittedName>
</protein>
<dbReference type="AlphaFoldDB" id="A0A975TVN4"/>